<dbReference type="GO" id="GO:0004222">
    <property type="term" value="F:metalloendopeptidase activity"/>
    <property type="evidence" value="ECO:0007669"/>
    <property type="project" value="UniProtKB-UniRule"/>
</dbReference>
<dbReference type="PANTHER" id="PTHR43221">
    <property type="entry name" value="PROTEASE HTPX"/>
    <property type="match status" value="1"/>
</dbReference>
<dbReference type="HAMAP" id="MF_00188">
    <property type="entry name" value="Pept_M48_protease_HtpX"/>
    <property type="match status" value="1"/>
</dbReference>
<dbReference type="EMBL" id="PIPO01000001">
    <property type="protein sequence ID" value="RUO34986.1"/>
    <property type="molecule type" value="Genomic_DNA"/>
</dbReference>
<comment type="caution">
    <text evidence="16">The sequence shown here is derived from an EMBL/GenBank/DDBJ whole genome shotgun (WGS) entry which is preliminary data.</text>
</comment>
<feature type="binding site" evidence="14">
    <location>
        <position position="143"/>
    </location>
    <ligand>
        <name>Zn(2+)</name>
        <dbReference type="ChEBI" id="CHEBI:29105"/>
        <note>catalytic</note>
    </ligand>
</feature>
<feature type="domain" description="Peptidase M48" evidence="15">
    <location>
        <begin position="78"/>
        <end position="291"/>
    </location>
</feature>
<dbReference type="AlphaFoldDB" id="A0A432WME9"/>
<evidence type="ECO:0000313" key="17">
    <source>
        <dbReference type="Proteomes" id="UP000287823"/>
    </source>
</evidence>
<evidence type="ECO:0000256" key="9">
    <source>
        <dbReference type="ARBA" id="ARBA00022989"/>
    </source>
</evidence>
<comment type="subcellular location">
    <subcellularLocation>
        <location evidence="1">Cell inner membrane</location>
        <topology evidence="1">Multi-pass membrane protein</topology>
    </subcellularLocation>
    <subcellularLocation>
        <location evidence="14">Cell membrane</location>
        <topology evidence="14">Multi-pass membrane protein</topology>
    </subcellularLocation>
</comment>
<evidence type="ECO:0000256" key="2">
    <source>
        <dbReference type="ARBA" id="ARBA00009779"/>
    </source>
</evidence>
<sequence>MKRIALFLATNLAVILVLSVVLNILMTVFGVEFGNYQGLLLFAAVFGFGGAFISLWMSKWMAKHSTGAQVIERPRNETERWLVETVAAQARKAGIKMPEVAVYQSPEPNAFATGASKNNSLVAVSSGLLQSMNKDEVEAVLAHEVSHVANGDMVTLTLIQGVVNTFVIFLARVVAGFINNALRGGGQQGGRQGIGGGFAYYGIVIVLEILFGILASIIVMYFSRQREYRADAGAANLVGAHKMISALQRLAGGRDSQLNSSMAAFGIKGKRAKSELFLSHPPIEKRIAALRGGGQ</sequence>
<evidence type="ECO:0000256" key="3">
    <source>
        <dbReference type="ARBA" id="ARBA00022475"/>
    </source>
</evidence>
<evidence type="ECO:0000256" key="7">
    <source>
        <dbReference type="ARBA" id="ARBA00022801"/>
    </source>
</evidence>
<evidence type="ECO:0000256" key="5">
    <source>
        <dbReference type="ARBA" id="ARBA00022692"/>
    </source>
</evidence>
<dbReference type="GO" id="GO:0008270">
    <property type="term" value="F:zinc ion binding"/>
    <property type="evidence" value="ECO:0007669"/>
    <property type="project" value="UniProtKB-UniRule"/>
</dbReference>
<evidence type="ECO:0000256" key="1">
    <source>
        <dbReference type="ARBA" id="ARBA00004429"/>
    </source>
</evidence>
<feature type="binding site" evidence="14">
    <location>
        <position position="227"/>
    </location>
    <ligand>
        <name>Zn(2+)</name>
        <dbReference type="ChEBI" id="CHEBI:29105"/>
        <note>catalytic</note>
    </ligand>
</feature>
<feature type="binding site" evidence="14">
    <location>
        <position position="147"/>
    </location>
    <ligand>
        <name>Zn(2+)</name>
        <dbReference type="ChEBI" id="CHEBI:29105"/>
        <note>catalytic</note>
    </ligand>
</feature>
<evidence type="ECO:0000256" key="6">
    <source>
        <dbReference type="ARBA" id="ARBA00022723"/>
    </source>
</evidence>
<keyword evidence="7 14" id="KW-0378">Hydrolase</keyword>
<accession>A0A432WME9</accession>
<protein>
    <recommendedName>
        <fullName evidence="12 14">Protease HtpX</fullName>
        <ecNumber evidence="14">3.4.24.-</ecNumber>
    </recommendedName>
    <alternativeName>
        <fullName evidence="13 14">Heat shock protein HtpX</fullName>
    </alternativeName>
</protein>
<evidence type="ECO:0000256" key="10">
    <source>
        <dbReference type="ARBA" id="ARBA00023049"/>
    </source>
</evidence>
<feature type="transmembrane region" description="Helical" evidence="14">
    <location>
        <begin position="198"/>
        <end position="222"/>
    </location>
</feature>
<evidence type="ECO:0000256" key="14">
    <source>
        <dbReference type="HAMAP-Rule" id="MF_00188"/>
    </source>
</evidence>
<keyword evidence="8 14" id="KW-0862">Zinc</keyword>
<keyword evidence="10 14" id="KW-0482">Metalloprotease</keyword>
<dbReference type="GO" id="GO:0006508">
    <property type="term" value="P:proteolysis"/>
    <property type="evidence" value="ECO:0007669"/>
    <property type="project" value="UniProtKB-KW"/>
</dbReference>
<dbReference type="PANTHER" id="PTHR43221:SF1">
    <property type="entry name" value="PROTEASE HTPX"/>
    <property type="match status" value="1"/>
</dbReference>
<dbReference type="InterPro" id="IPR022919">
    <property type="entry name" value="Pept_M48_protease_HtpX"/>
</dbReference>
<dbReference type="CDD" id="cd07335">
    <property type="entry name" value="M48B_HtpX_like"/>
    <property type="match status" value="1"/>
</dbReference>
<dbReference type="EC" id="3.4.24.-" evidence="14"/>
<evidence type="ECO:0000256" key="12">
    <source>
        <dbReference type="ARBA" id="ARBA00071790"/>
    </source>
</evidence>
<reference evidence="16 17" key="1">
    <citation type="journal article" date="2011" name="Front. Microbiol.">
        <title>Genomic signatures of strain selection and enhancement in Bacillus atrophaeus var. globigii, a historical biowarfare simulant.</title>
        <authorList>
            <person name="Gibbons H.S."/>
            <person name="Broomall S.M."/>
            <person name="McNew L.A."/>
            <person name="Daligault H."/>
            <person name="Chapman C."/>
            <person name="Bruce D."/>
            <person name="Karavis M."/>
            <person name="Krepps M."/>
            <person name="McGregor P.A."/>
            <person name="Hong C."/>
            <person name="Park K.H."/>
            <person name="Akmal A."/>
            <person name="Feldman A."/>
            <person name="Lin J.S."/>
            <person name="Chang W.E."/>
            <person name="Higgs B.W."/>
            <person name="Demirev P."/>
            <person name="Lindquist J."/>
            <person name="Liem A."/>
            <person name="Fochler E."/>
            <person name="Read T.D."/>
            <person name="Tapia R."/>
            <person name="Johnson S."/>
            <person name="Bishop-Lilly K.A."/>
            <person name="Detter C."/>
            <person name="Han C."/>
            <person name="Sozhamannan S."/>
            <person name="Rosenzweig C.N."/>
            <person name="Skowronski E.W."/>
        </authorList>
    </citation>
    <scope>NUCLEOTIDE SEQUENCE [LARGE SCALE GENOMIC DNA]</scope>
    <source>
        <strain evidence="16 17">Y4G10-17</strain>
    </source>
</reference>
<dbReference type="FunFam" id="3.30.2010.10:FF:000001">
    <property type="entry name" value="Protease HtpX"/>
    <property type="match status" value="1"/>
</dbReference>
<keyword evidence="3 14" id="KW-1003">Cell membrane</keyword>
<dbReference type="Gene3D" id="3.30.2010.10">
    <property type="entry name" value="Metalloproteases ('zincins'), catalytic domain"/>
    <property type="match status" value="1"/>
</dbReference>
<keyword evidence="5 14" id="KW-0812">Transmembrane</keyword>
<dbReference type="NCBIfam" id="NF003965">
    <property type="entry name" value="PRK05457.1"/>
    <property type="match status" value="1"/>
</dbReference>
<keyword evidence="11 14" id="KW-0472">Membrane</keyword>
<dbReference type="Pfam" id="PF01435">
    <property type="entry name" value="Peptidase_M48"/>
    <property type="match status" value="1"/>
</dbReference>
<dbReference type="Proteomes" id="UP000287823">
    <property type="component" value="Unassembled WGS sequence"/>
</dbReference>
<comment type="cofactor">
    <cofactor evidence="14">
        <name>Zn(2+)</name>
        <dbReference type="ChEBI" id="CHEBI:29105"/>
    </cofactor>
    <text evidence="14">Binds 1 zinc ion per subunit.</text>
</comment>
<keyword evidence="9 14" id="KW-1133">Transmembrane helix</keyword>
<keyword evidence="14" id="KW-0346">Stress response</keyword>
<evidence type="ECO:0000256" key="13">
    <source>
        <dbReference type="ARBA" id="ARBA00080389"/>
    </source>
</evidence>
<evidence type="ECO:0000259" key="15">
    <source>
        <dbReference type="Pfam" id="PF01435"/>
    </source>
</evidence>
<keyword evidence="4 14" id="KW-0645">Protease</keyword>
<comment type="similarity">
    <text evidence="2 14">Belongs to the peptidase M48B family.</text>
</comment>
<evidence type="ECO:0000256" key="8">
    <source>
        <dbReference type="ARBA" id="ARBA00022833"/>
    </source>
</evidence>
<feature type="transmembrane region" description="Helical" evidence="14">
    <location>
        <begin position="156"/>
        <end position="178"/>
    </location>
</feature>
<dbReference type="InterPro" id="IPR001915">
    <property type="entry name" value="Peptidase_M48"/>
</dbReference>
<organism evidence="16 17">
    <name type="scientific">Aliidiomarina soli</name>
    <dbReference type="NCBI Taxonomy" id="1928574"/>
    <lineage>
        <taxon>Bacteria</taxon>
        <taxon>Pseudomonadati</taxon>
        <taxon>Pseudomonadota</taxon>
        <taxon>Gammaproteobacteria</taxon>
        <taxon>Alteromonadales</taxon>
        <taxon>Idiomarinaceae</taxon>
        <taxon>Aliidiomarina</taxon>
    </lineage>
</organism>
<feature type="transmembrane region" description="Helical" evidence="14">
    <location>
        <begin position="7"/>
        <end position="30"/>
    </location>
</feature>
<evidence type="ECO:0000313" key="16">
    <source>
        <dbReference type="EMBL" id="RUO34986.1"/>
    </source>
</evidence>
<keyword evidence="6 14" id="KW-0479">Metal-binding</keyword>
<name>A0A432WME9_9GAMM</name>
<evidence type="ECO:0000256" key="4">
    <source>
        <dbReference type="ARBA" id="ARBA00022670"/>
    </source>
</evidence>
<keyword evidence="17" id="KW-1185">Reference proteome</keyword>
<feature type="transmembrane region" description="Helical" evidence="14">
    <location>
        <begin position="36"/>
        <end position="56"/>
    </location>
</feature>
<dbReference type="GO" id="GO:0005886">
    <property type="term" value="C:plasma membrane"/>
    <property type="evidence" value="ECO:0007669"/>
    <property type="project" value="UniProtKB-SubCell"/>
</dbReference>
<evidence type="ECO:0000256" key="11">
    <source>
        <dbReference type="ARBA" id="ARBA00023136"/>
    </source>
</evidence>
<dbReference type="RefSeq" id="WP_126798015.1">
    <property type="nucleotide sequence ID" value="NZ_PIPO01000001.1"/>
</dbReference>
<dbReference type="InterPro" id="IPR050083">
    <property type="entry name" value="HtpX_protease"/>
</dbReference>
<feature type="active site" evidence="14">
    <location>
        <position position="144"/>
    </location>
</feature>
<proteinExistence type="inferred from homology"/>
<gene>
    <name evidence="14" type="primary">htpX</name>
    <name evidence="16" type="ORF">CWE14_03050</name>
</gene>